<protein>
    <submittedName>
        <fullName evidence="1">Uncharacterized protein</fullName>
    </submittedName>
</protein>
<evidence type="ECO:0000313" key="1">
    <source>
        <dbReference type="EMBL" id="GIN98769.1"/>
    </source>
</evidence>
<gene>
    <name evidence="1" type="ORF">J6TS1_46390</name>
</gene>
<organism evidence="1 2">
    <name type="scientific">Siminovitchia terrae</name>
    <name type="common">Bacillus terrae</name>
    <dbReference type="NCBI Taxonomy" id="1914933"/>
    <lineage>
        <taxon>Bacteria</taxon>
        <taxon>Bacillati</taxon>
        <taxon>Bacillota</taxon>
        <taxon>Bacilli</taxon>
        <taxon>Bacillales</taxon>
        <taxon>Bacillaceae</taxon>
        <taxon>Siminovitchia</taxon>
    </lineage>
</organism>
<comment type="caution">
    <text evidence="1">The sequence shown here is derived from an EMBL/GenBank/DDBJ whole genome shotgun (WGS) entry which is preliminary data.</text>
</comment>
<dbReference type="EMBL" id="BORJ01000017">
    <property type="protein sequence ID" value="GIN98769.1"/>
    <property type="molecule type" value="Genomic_DNA"/>
</dbReference>
<reference evidence="1 2" key="1">
    <citation type="submission" date="2021-03" db="EMBL/GenBank/DDBJ databases">
        <title>Antimicrobial resistance genes in bacteria isolated from Japanese honey, and their potential for conferring macrolide and lincosamide resistance in the American foulbrood pathogen Paenibacillus larvae.</title>
        <authorList>
            <person name="Okamoto M."/>
            <person name="Kumagai M."/>
            <person name="Kanamori H."/>
            <person name="Takamatsu D."/>
        </authorList>
    </citation>
    <scope>NUCLEOTIDE SEQUENCE [LARGE SCALE GENOMIC DNA]</scope>
    <source>
        <strain evidence="1 2">J6TS1</strain>
    </source>
</reference>
<dbReference type="Proteomes" id="UP000680670">
    <property type="component" value="Unassembled WGS sequence"/>
</dbReference>
<name>A0ABQ4L4E5_SIMTE</name>
<evidence type="ECO:0000313" key="2">
    <source>
        <dbReference type="Proteomes" id="UP000680670"/>
    </source>
</evidence>
<sequence length="50" mass="5271">MAVLILGLFIGAIATPFTELDLVYRLWSGAFPGLSAVGLFEVGSQKKSDA</sequence>
<proteinExistence type="predicted"/>
<accession>A0ABQ4L4E5</accession>
<keyword evidence="2" id="KW-1185">Reference proteome</keyword>